<comment type="similarity">
    <text evidence="2 10">Belongs to the PduL family.</text>
</comment>
<dbReference type="GO" id="GO:0046872">
    <property type="term" value="F:metal ion binding"/>
    <property type="evidence" value="ECO:0007669"/>
    <property type="project" value="UniProtKB-KW"/>
</dbReference>
<keyword evidence="5 10" id="KW-0808">Transferase</keyword>
<dbReference type="EMBL" id="LOCK01000010">
    <property type="protein sequence ID" value="KTE92833.1"/>
    <property type="molecule type" value="Genomic_DNA"/>
</dbReference>
<evidence type="ECO:0000256" key="9">
    <source>
        <dbReference type="ARBA" id="ARBA00047589"/>
    </source>
</evidence>
<dbReference type="GO" id="GO:0016747">
    <property type="term" value="F:acyltransferase activity, transferring groups other than amino-acyl groups"/>
    <property type="evidence" value="ECO:0007669"/>
    <property type="project" value="InterPro"/>
</dbReference>
<evidence type="ECO:0000313" key="11">
    <source>
        <dbReference type="EMBL" id="CDX00399.1"/>
    </source>
</evidence>
<dbReference type="PANTHER" id="PTHR39453">
    <property type="entry name" value="PHOSPHATE PROPANOYLTRANSFERASE"/>
    <property type="match status" value="1"/>
</dbReference>
<evidence type="ECO:0000256" key="1">
    <source>
        <dbReference type="ARBA" id="ARBA00001947"/>
    </source>
</evidence>
<dbReference type="OrthoDB" id="9784365at2"/>
<dbReference type="RefSeq" id="WP_005810308.1">
    <property type="nucleotide sequence ID" value="NZ_CABKQQ010000025.1"/>
</dbReference>
<dbReference type="EMBL" id="LK996017">
    <property type="protein sequence ID" value="CDX00399.1"/>
    <property type="molecule type" value="Genomic_DNA"/>
</dbReference>
<comment type="catalytic activity">
    <reaction evidence="9 10">
        <text>propanoyl-CoA + phosphate = propanoyl phosphate + CoA</text>
        <dbReference type="Rhea" id="RHEA:28046"/>
        <dbReference type="ChEBI" id="CHEBI:43474"/>
        <dbReference type="ChEBI" id="CHEBI:57287"/>
        <dbReference type="ChEBI" id="CHEBI:57392"/>
        <dbReference type="ChEBI" id="CHEBI:58933"/>
        <dbReference type="EC" id="2.3.1.222"/>
    </reaction>
</comment>
<keyword evidence="7" id="KW-0862">Zinc</keyword>
<evidence type="ECO:0000256" key="8">
    <source>
        <dbReference type="ARBA" id="ARBA00023315"/>
    </source>
</evidence>
<reference evidence="12 13" key="2">
    <citation type="submission" date="2015-12" db="EMBL/GenBank/DDBJ databases">
        <title>Draft Genome Sequence of Desulfitobacterium hafniense Strain DH, a Sulfate-reducing Bacterium Isolated from Paddy Soils.</title>
        <authorList>
            <person name="Bao P."/>
            <person name="Zhang X."/>
            <person name="Li G."/>
        </authorList>
    </citation>
    <scope>NUCLEOTIDE SEQUENCE [LARGE SCALE GENOMIC DNA]</scope>
    <source>
        <strain evidence="12 13">DH</strain>
    </source>
</reference>
<comment type="pathway">
    <text evidence="10">Polyol metabolism; 1,2-propanediol degradation.</text>
</comment>
<organism evidence="11">
    <name type="scientific">Desulfitobacterium hafniense</name>
    <name type="common">Desulfitobacterium frappieri</name>
    <dbReference type="NCBI Taxonomy" id="49338"/>
    <lineage>
        <taxon>Bacteria</taxon>
        <taxon>Bacillati</taxon>
        <taxon>Bacillota</taxon>
        <taxon>Clostridia</taxon>
        <taxon>Eubacteriales</taxon>
        <taxon>Desulfitobacteriaceae</taxon>
        <taxon>Desulfitobacterium</taxon>
    </lineage>
</organism>
<evidence type="ECO:0000256" key="3">
    <source>
        <dbReference type="ARBA" id="ARBA00012206"/>
    </source>
</evidence>
<dbReference type="Proteomes" id="UP000054623">
    <property type="component" value="Unassembled WGS sequence"/>
</dbReference>
<evidence type="ECO:0000313" key="13">
    <source>
        <dbReference type="Proteomes" id="UP000054623"/>
    </source>
</evidence>
<proteinExistence type="inferred from homology"/>
<evidence type="ECO:0000256" key="5">
    <source>
        <dbReference type="ARBA" id="ARBA00022679"/>
    </source>
</evidence>
<dbReference type="PATRIC" id="fig|49338.4.peg.545"/>
<evidence type="ECO:0000256" key="7">
    <source>
        <dbReference type="ARBA" id="ARBA00022833"/>
    </source>
</evidence>
<sequence>MEHNQLIAMITEAVMEQIRPLPKINQIPVAISNRHVHLSQEDAQTLFGPNYSFKIKKDLSQPGQYACEERVTLVGPKGVIENVRILGPVRPQTQVELSVSDGIKLGITPPVRDSGDLANSAGITLVGPSGSLTLPEGVIAAARHIHMHSTDAERLGVKDRDRVSVTAPGPRGLVFRETLIRVSHNFTLEMHIDIDEANAASLRNQDYVELLLVNHLPP</sequence>
<dbReference type="UniPathway" id="UPA00621"/>
<evidence type="ECO:0000256" key="6">
    <source>
        <dbReference type="ARBA" id="ARBA00022723"/>
    </source>
</evidence>
<dbReference type="InterPro" id="IPR008300">
    <property type="entry name" value="PTAC"/>
</dbReference>
<dbReference type="Pfam" id="PF06130">
    <property type="entry name" value="PTAC"/>
    <property type="match status" value="1"/>
</dbReference>
<keyword evidence="6" id="KW-0479">Metal-binding</keyword>
<keyword evidence="8 10" id="KW-0012">Acyltransferase</keyword>
<accession>A0A098AV50</accession>
<dbReference type="PANTHER" id="PTHR39453:SF1">
    <property type="entry name" value="PHOSPHATE PROPANOYLTRANSFERASE"/>
    <property type="match status" value="1"/>
</dbReference>
<dbReference type="GO" id="GO:0051144">
    <property type="term" value="P:1,2-propanediol catabolic process"/>
    <property type="evidence" value="ECO:0007669"/>
    <property type="project" value="UniProtKB-UniPathway"/>
</dbReference>
<comment type="cofactor">
    <cofactor evidence="1">
        <name>Zn(2+)</name>
        <dbReference type="ChEBI" id="CHEBI:29105"/>
    </cofactor>
</comment>
<protein>
    <recommendedName>
        <fullName evidence="4 10">Phosphate propanoyltransferase</fullName>
        <ecNumber evidence="3 10">2.3.1.222</ecNumber>
    </recommendedName>
</protein>
<evidence type="ECO:0000256" key="2">
    <source>
        <dbReference type="ARBA" id="ARBA00007342"/>
    </source>
</evidence>
<dbReference type="EC" id="2.3.1.222" evidence="3 10"/>
<dbReference type="NCBIfam" id="NF011652">
    <property type="entry name" value="PRK15070.1"/>
    <property type="match status" value="1"/>
</dbReference>
<evidence type="ECO:0000313" key="12">
    <source>
        <dbReference type="EMBL" id="KTE92833.1"/>
    </source>
</evidence>
<name>A0A098AV50_DESHA</name>
<gene>
    <name evidence="12" type="ORF">AT727_16725</name>
    <name evidence="11" type="ORF">DPCES_0512</name>
</gene>
<dbReference type="PIRSF" id="PIRSF010130">
    <property type="entry name" value="PduL"/>
    <property type="match status" value="1"/>
</dbReference>
<dbReference type="AlphaFoldDB" id="A0A098AV50"/>
<reference evidence="11" key="1">
    <citation type="submission" date="2014-07" db="EMBL/GenBank/DDBJ databases">
        <authorList>
            <person name="Hornung V.Bastian."/>
        </authorList>
    </citation>
    <scope>NUCLEOTIDE SEQUENCE</scope>
    <source>
        <strain evidence="11">PCE-S</strain>
    </source>
</reference>
<evidence type="ECO:0000256" key="4">
    <source>
        <dbReference type="ARBA" id="ARBA00020837"/>
    </source>
</evidence>
<comment type="function">
    <text evidence="10">Involved in 1,2-propanediol (1,2-PD) degradation by catalyzing the conversion of propanoyl-CoA to propanoyl-phosphate.</text>
</comment>
<evidence type="ECO:0000256" key="10">
    <source>
        <dbReference type="PIRNR" id="PIRNR010130"/>
    </source>
</evidence>